<organism evidence="1 2">
    <name type="scientific">Burkholderia vietnamiensis</name>
    <dbReference type="NCBI Taxonomy" id="60552"/>
    <lineage>
        <taxon>Bacteria</taxon>
        <taxon>Pseudomonadati</taxon>
        <taxon>Pseudomonadota</taxon>
        <taxon>Betaproteobacteria</taxon>
        <taxon>Burkholderiales</taxon>
        <taxon>Burkholderiaceae</taxon>
        <taxon>Burkholderia</taxon>
        <taxon>Burkholderia cepacia complex</taxon>
    </lineage>
</organism>
<reference evidence="1 2" key="1">
    <citation type="submission" date="2018-03" db="EMBL/GenBank/DDBJ databases">
        <authorList>
            <person name="Nguyen K."/>
            <person name="Fouts D."/>
            <person name="Sutton G."/>
        </authorList>
    </citation>
    <scope>NUCLEOTIDE SEQUENCE [LARGE SCALE GENOMIC DNA]</scope>
    <source>
        <strain evidence="1 2">AU3578</strain>
    </source>
</reference>
<name>A0AA45BDM1_BURVI</name>
<evidence type="ECO:0000313" key="2">
    <source>
        <dbReference type="Proteomes" id="UP000237632"/>
    </source>
</evidence>
<dbReference type="AlphaFoldDB" id="A0AA45BDM1"/>
<protein>
    <submittedName>
        <fullName evidence="1">Uncharacterized protein</fullName>
    </submittedName>
</protein>
<comment type="caution">
    <text evidence="1">The sequence shown here is derived from an EMBL/GenBank/DDBJ whole genome shotgun (WGS) entry which is preliminary data.</text>
</comment>
<proteinExistence type="predicted"/>
<dbReference type="RefSeq" id="WP_060081522.1">
    <property type="nucleotide sequence ID" value="NZ_CADFFO010000051.1"/>
</dbReference>
<dbReference type="Proteomes" id="UP000237632">
    <property type="component" value="Unassembled WGS sequence"/>
</dbReference>
<accession>A0AA45BDM1</accession>
<dbReference type="EMBL" id="PVHK01000024">
    <property type="protein sequence ID" value="PRH43694.1"/>
    <property type="molecule type" value="Genomic_DNA"/>
</dbReference>
<gene>
    <name evidence="1" type="ORF">C6T65_03525</name>
</gene>
<evidence type="ECO:0000313" key="1">
    <source>
        <dbReference type="EMBL" id="PRH43694.1"/>
    </source>
</evidence>
<sequence length="505" mass="56017">MYSIHIPGDTILADTLAQVFYIFFHDARLSAYETREIALKKGGEPLPILRYNGILAVRQPGSAESIFTSMFEEIRNRWFLDNGTQRHVWQTPRHQWEIFQFVFDLGNKPALMLSSAQLEAEVEAARGDGRSFSLRVACSHASDRVFGFGSEGPRALSGTVNGRHEVHVVQALLLGKPIPDSVLDEYRANPALFGSDLKWAQAPLKVPVLRNALPYDVLRAAVSILGHEKRDIDAELGAQMVGALRGLPATATYVEVDDLLYAAGIVGPEALPEAYQRQVDVGLPVSPVAERLRRLIADLVRGRELAALEKSLATGQISKRRYAMQVAIAHLAHGRHTFEWPNRFATALATHDLPLLLEALDRPDGDNESSKQVVAEHFGLKLRGLNSKRRRRGIFALCGYDEAAQAEWEAQRETERAHAKAREAANDAKVRASKARYRCADRTVISGVEHVDRALAAGFTVIRDYRHGASRRYAMVNPASREARNLRANDGTLQYARSLLEPLAA</sequence>